<keyword evidence="2 6" id="KW-1003">Cell membrane</keyword>
<feature type="transmembrane region" description="Helical" evidence="6">
    <location>
        <begin position="165"/>
        <end position="188"/>
    </location>
</feature>
<proteinExistence type="inferred from homology"/>
<gene>
    <name evidence="9" type="ORF">J5W02_08330</name>
</gene>
<organism evidence="9 10">
    <name type="scientific">Caproiciproducens faecalis</name>
    <dbReference type="NCBI Taxonomy" id="2820301"/>
    <lineage>
        <taxon>Bacteria</taxon>
        <taxon>Bacillati</taxon>
        <taxon>Bacillota</taxon>
        <taxon>Clostridia</taxon>
        <taxon>Eubacteriales</taxon>
        <taxon>Acutalibacteraceae</taxon>
        <taxon>Caproiciproducens</taxon>
    </lineage>
</organism>
<sequence>MTILRTGTKKKKSGPPPEITASDLPEMASPKLRDRLLGGAVLLAATGLFLWFTVTLCRPLLLLIRDPSRFQSFIRGRGALGYALFLGIQILQGFLPIPLELTAIAGGYAFGRVQGTLLTLCSVVISTTIIFYFTKIFGHRLIGLFFTPAQQKHIRTLRSPKSRSAFYWVVFLIPGMPKRLFVFSAGLVPQDFRRFLLISTLARVPSLLACSFGGWALFSGNYTQAAVLFSAVAILSTAGYFLYRTVSSRTGKNRKQSLSPKNSARRATKMADKKKF</sequence>
<dbReference type="InterPro" id="IPR032816">
    <property type="entry name" value="VTT_dom"/>
</dbReference>
<feature type="transmembrane region" description="Helical" evidence="6">
    <location>
        <begin position="81"/>
        <end position="110"/>
    </location>
</feature>
<feature type="transmembrane region" description="Helical" evidence="6">
    <location>
        <begin position="36"/>
        <end position="61"/>
    </location>
</feature>
<evidence type="ECO:0000259" key="8">
    <source>
        <dbReference type="Pfam" id="PF09335"/>
    </source>
</evidence>
<comment type="caution">
    <text evidence="9">The sequence shown here is derived from an EMBL/GenBank/DDBJ whole genome shotgun (WGS) entry which is preliminary data.</text>
</comment>
<keyword evidence="5 6" id="KW-0472">Membrane</keyword>
<evidence type="ECO:0000256" key="4">
    <source>
        <dbReference type="ARBA" id="ARBA00022989"/>
    </source>
</evidence>
<dbReference type="Proteomes" id="UP000719942">
    <property type="component" value="Unassembled WGS sequence"/>
</dbReference>
<evidence type="ECO:0000313" key="10">
    <source>
        <dbReference type="Proteomes" id="UP000719942"/>
    </source>
</evidence>
<feature type="region of interest" description="Disordered" evidence="7">
    <location>
        <begin position="1"/>
        <end position="24"/>
    </location>
</feature>
<comment type="similarity">
    <text evidence="6">Belongs to the TVP38/TMEM64 family.</text>
</comment>
<feature type="domain" description="VTT" evidence="8">
    <location>
        <begin position="97"/>
        <end position="214"/>
    </location>
</feature>
<evidence type="ECO:0000256" key="3">
    <source>
        <dbReference type="ARBA" id="ARBA00022692"/>
    </source>
</evidence>
<keyword evidence="10" id="KW-1185">Reference proteome</keyword>
<dbReference type="PANTHER" id="PTHR12677:SF59">
    <property type="entry name" value="GOLGI APPARATUS MEMBRANE PROTEIN TVP38-RELATED"/>
    <property type="match status" value="1"/>
</dbReference>
<keyword evidence="4 6" id="KW-1133">Transmembrane helix</keyword>
<dbReference type="PANTHER" id="PTHR12677">
    <property type="entry name" value="GOLGI APPARATUS MEMBRANE PROTEIN TVP38-RELATED"/>
    <property type="match status" value="1"/>
</dbReference>
<keyword evidence="3 6" id="KW-0812">Transmembrane</keyword>
<evidence type="ECO:0000256" key="7">
    <source>
        <dbReference type="SAM" id="MobiDB-lite"/>
    </source>
</evidence>
<accession>A0ABS7DQH1</accession>
<protein>
    <recommendedName>
        <fullName evidence="6">TVP38/TMEM64 family membrane protein</fullName>
    </recommendedName>
</protein>
<evidence type="ECO:0000313" key="9">
    <source>
        <dbReference type="EMBL" id="MBW7572821.1"/>
    </source>
</evidence>
<reference evidence="9 10" key="1">
    <citation type="submission" date="2021-03" db="EMBL/GenBank/DDBJ databases">
        <title>Caproiciproducens sp. nov. isolated from feces of cow.</title>
        <authorList>
            <person name="Choi J.-Y."/>
        </authorList>
    </citation>
    <scope>NUCLEOTIDE SEQUENCE [LARGE SCALE GENOMIC DNA]</scope>
    <source>
        <strain evidence="9 10">AGMB10547</strain>
    </source>
</reference>
<feature type="region of interest" description="Disordered" evidence="7">
    <location>
        <begin position="252"/>
        <end position="276"/>
    </location>
</feature>
<dbReference type="EMBL" id="JAGFNZ010000002">
    <property type="protein sequence ID" value="MBW7572821.1"/>
    <property type="molecule type" value="Genomic_DNA"/>
</dbReference>
<dbReference type="RefSeq" id="WP_219965197.1">
    <property type="nucleotide sequence ID" value="NZ_JAGFNZ010000002.1"/>
</dbReference>
<evidence type="ECO:0000256" key="5">
    <source>
        <dbReference type="ARBA" id="ARBA00023136"/>
    </source>
</evidence>
<feature type="transmembrane region" description="Helical" evidence="6">
    <location>
        <begin position="195"/>
        <end position="218"/>
    </location>
</feature>
<comment type="subcellular location">
    <subcellularLocation>
        <location evidence="1 6">Cell membrane</location>
        <topology evidence="1 6">Multi-pass membrane protein</topology>
    </subcellularLocation>
</comment>
<evidence type="ECO:0000256" key="6">
    <source>
        <dbReference type="RuleBase" id="RU366058"/>
    </source>
</evidence>
<feature type="compositionally biased region" description="Polar residues" evidence="7">
    <location>
        <begin position="252"/>
        <end position="262"/>
    </location>
</feature>
<dbReference type="InterPro" id="IPR015414">
    <property type="entry name" value="TMEM64"/>
</dbReference>
<evidence type="ECO:0000256" key="1">
    <source>
        <dbReference type="ARBA" id="ARBA00004651"/>
    </source>
</evidence>
<feature type="transmembrane region" description="Helical" evidence="6">
    <location>
        <begin position="224"/>
        <end position="243"/>
    </location>
</feature>
<feature type="transmembrane region" description="Helical" evidence="6">
    <location>
        <begin position="117"/>
        <end position="138"/>
    </location>
</feature>
<dbReference type="Pfam" id="PF09335">
    <property type="entry name" value="VTT_dom"/>
    <property type="match status" value="1"/>
</dbReference>
<name>A0ABS7DQH1_9FIRM</name>
<evidence type="ECO:0000256" key="2">
    <source>
        <dbReference type="ARBA" id="ARBA00022475"/>
    </source>
</evidence>